<evidence type="ECO:0000313" key="2">
    <source>
        <dbReference type="Proteomes" id="UP001501725"/>
    </source>
</evidence>
<keyword evidence="2" id="KW-1185">Reference proteome</keyword>
<comment type="caution">
    <text evidence="1">The sequence shown here is derived from an EMBL/GenBank/DDBJ whole genome shotgun (WGS) entry which is preliminary data.</text>
</comment>
<protein>
    <submittedName>
        <fullName evidence="1">Uncharacterized protein</fullName>
    </submittedName>
</protein>
<evidence type="ECO:0000313" key="1">
    <source>
        <dbReference type="EMBL" id="GAA4333278.1"/>
    </source>
</evidence>
<organism evidence="1 2">
    <name type="scientific">Flaviaesturariibacter amylovorans</name>
    <dbReference type="NCBI Taxonomy" id="1084520"/>
    <lineage>
        <taxon>Bacteria</taxon>
        <taxon>Pseudomonadati</taxon>
        <taxon>Bacteroidota</taxon>
        <taxon>Chitinophagia</taxon>
        <taxon>Chitinophagales</taxon>
        <taxon>Chitinophagaceae</taxon>
        <taxon>Flaviaestuariibacter</taxon>
    </lineage>
</organism>
<accession>A0ABP8H2T3</accession>
<proteinExistence type="predicted"/>
<dbReference type="Proteomes" id="UP001501725">
    <property type="component" value="Unassembled WGS sequence"/>
</dbReference>
<gene>
    <name evidence="1" type="ORF">GCM10023184_26350</name>
</gene>
<name>A0ABP8H2T3_9BACT</name>
<reference evidence="2" key="1">
    <citation type="journal article" date="2019" name="Int. J. Syst. Evol. Microbiol.">
        <title>The Global Catalogue of Microorganisms (GCM) 10K type strain sequencing project: providing services to taxonomists for standard genome sequencing and annotation.</title>
        <authorList>
            <consortium name="The Broad Institute Genomics Platform"/>
            <consortium name="The Broad Institute Genome Sequencing Center for Infectious Disease"/>
            <person name="Wu L."/>
            <person name="Ma J."/>
        </authorList>
    </citation>
    <scope>NUCLEOTIDE SEQUENCE [LARGE SCALE GENOMIC DNA]</scope>
    <source>
        <strain evidence="2">JCM 17919</strain>
    </source>
</reference>
<sequence length="100" mass="11564">MKRVEKEFVFHYPLKHKVVRDLKIVTEHVGDLVIEGKGYFNPEASPIDVFDRYSVDIDFVKWNGTDIRPVLEVTGQLEDLEEAAIRYFAQQLENGLQKAA</sequence>
<dbReference type="RefSeq" id="WP_345256218.1">
    <property type="nucleotide sequence ID" value="NZ_BAABGY010000007.1"/>
</dbReference>
<dbReference type="EMBL" id="BAABGY010000007">
    <property type="protein sequence ID" value="GAA4333278.1"/>
    <property type="molecule type" value="Genomic_DNA"/>
</dbReference>